<evidence type="ECO:0000256" key="3">
    <source>
        <dbReference type="ARBA" id="ARBA00022452"/>
    </source>
</evidence>
<evidence type="ECO:0000256" key="8">
    <source>
        <dbReference type="ARBA" id="ARBA00023170"/>
    </source>
</evidence>
<gene>
    <name evidence="15" type="ORF">TNO020_260166</name>
</gene>
<feature type="signal peptide" evidence="12">
    <location>
        <begin position="1"/>
        <end position="19"/>
    </location>
</feature>
<evidence type="ECO:0000256" key="1">
    <source>
        <dbReference type="ARBA" id="ARBA00004571"/>
    </source>
</evidence>
<feature type="domain" description="TonB-dependent receptor-like beta-barrel" evidence="13">
    <location>
        <begin position="170"/>
        <end position="607"/>
    </location>
</feature>
<dbReference type="PANTHER" id="PTHR30069:SF29">
    <property type="entry name" value="HEMOGLOBIN AND HEMOGLOBIN-HAPTOGLOBIN-BINDING PROTEIN 1-RELATED"/>
    <property type="match status" value="1"/>
</dbReference>
<keyword evidence="4 10" id="KW-0812">Transmembrane</keyword>
<keyword evidence="2 10" id="KW-0813">Transport</keyword>
<accession>A0A2H1YGX3</accession>
<evidence type="ECO:0000256" key="5">
    <source>
        <dbReference type="ARBA" id="ARBA00022729"/>
    </source>
</evidence>
<dbReference type="InterPro" id="IPR039426">
    <property type="entry name" value="TonB-dep_rcpt-like"/>
</dbReference>
<evidence type="ECO:0000256" key="4">
    <source>
        <dbReference type="ARBA" id="ARBA00022692"/>
    </source>
</evidence>
<dbReference type="InterPro" id="IPR036942">
    <property type="entry name" value="Beta-barrel_TonB_sf"/>
</dbReference>
<dbReference type="AlphaFoldDB" id="A0A2H1YGX3"/>
<organism evidence="15 16">
    <name type="scientific">Tenacibaculum piscium</name>
    <dbReference type="NCBI Taxonomy" id="1458515"/>
    <lineage>
        <taxon>Bacteria</taxon>
        <taxon>Pseudomonadati</taxon>
        <taxon>Bacteroidota</taxon>
        <taxon>Flavobacteriia</taxon>
        <taxon>Flavobacteriales</taxon>
        <taxon>Flavobacteriaceae</taxon>
        <taxon>Tenacibaculum</taxon>
    </lineage>
</organism>
<evidence type="ECO:0000256" key="9">
    <source>
        <dbReference type="ARBA" id="ARBA00023237"/>
    </source>
</evidence>
<reference evidence="16" key="1">
    <citation type="submission" date="2017-11" db="EMBL/GenBank/DDBJ databases">
        <authorList>
            <person name="Duchaud E."/>
        </authorList>
    </citation>
    <scope>NUCLEOTIDE SEQUENCE [LARGE SCALE GENOMIC DNA]</scope>
    <source>
        <strain evidence="16">Tenacibaculum sp. TNO020</strain>
    </source>
</reference>
<dbReference type="Pfam" id="PF07715">
    <property type="entry name" value="Plug"/>
    <property type="match status" value="1"/>
</dbReference>
<evidence type="ECO:0000259" key="14">
    <source>
        <dbReference type="Pfam" id="PF07715"/>
    </source>
</evidence>
<dbReference type="RefSeq" id="WP_101917219.1">
    <property type="nucleotide sequence ID" value="NZ_OENF01000019.1"/>
</dbReference>
<dbReference type="GO" id="GO:0015344">
    <property type="term" value="F:siderophore uptake transmembrane transporter activity"/>
    <property type="evidence" value="ECO:0007669"/>
    <property type="project" value="TreeGrafter"/>
</dbReference>
<evidence type="ECO:0000256" key="2">
    <source>
        <dbReference type="ARBA" id="ARBA00022448"/>
    </source>
</evidence>
<dbReference type="Pfam" id="PF00593">
    <property type="entry name" value="TonB_dep_Rec_b-barrel"/>
    <property type="match status" value="1"/>
</dbReference>
<keyword evidence="5 12" id="KW-0732">Signal</keyword>
<dbReference type="GO" id="GO:0044718">
    <property type="term" value="P:siderophore transmembrane transport"/>
    <property type="evidence" value="ECO:0007669"/>
    <property type="project" value="TreeGrafter"/>
</dbReference>
<dbReference type="GO" id="GO:0009279">
    <property type="term" value="C:cell outer membrane"/>
    <property type="evidence" value="ECO:0007669"/>
    <property type="project" value="UniProtKB-SubCell"/>
</dbReference>
<evidence type="ECO:0000256" key="11">
    <source>
        <dbReference type="RuleBase" id="RU003357"/>
    </source>
</evidence>
<comment type="subcellular location">
    <subcellularLocation>
        <location evidence="1 10">Cell outer membrane</location>
        <topology evidence="1 10">Multi-pass membrane protein</topology>
    </subcellularLocation>
</comment>
<dbReference type="SUPFAM" id="SSF56935">
    <property type="entry name" value="Porins"/>
    <property type="match status" value="1"/>
</dbReference>
<dbReference type="OrthoDB" id="9762903at2"/>
<keyword evidence="8" id="KW-0675">Receptor</keyword>
<dbReference type="Gene3D" id="2.170.130.10">
    <property type="entry name" value="TonB-dependent receptor, plug domain"/>
    <property type="match status" value="1"/>
</dbReference>
<evidence type="ECO:0000259" key="13">
    <source>
        <dbReference type="Pfam" id="PF00593"/>
    </source>
</evidence>
<feature type="domain" description="TonB-dependent receptor plug" evidence="14">
    <location>
        <begin position="46"/>
        <end position="146"/>
    </location>
</feature>
<comment type="similarity">
    <text evidence="10 11">Belongs to the TonB-dependent receptor family.</text>
</comment>
<evidence type="ECO:0000256" key="10">
    <source>
        <dbReference type="PROSITE-ProRule" id="PRU01360"/>
    </source>
</evidence>
<keyword evidence="7 10" id="KW-0472">Membrane</keyword>
<dbReference type="PANTHER" id="PTHR30069">
    <property type="entry name" value="TONB-DEPENDENT OUTER MEMBRANE RECEPTOR"/>
    <property type="match status" value="1"/>
</dbReference>
<name>A0A2H1YGX3_9FLAO</name>
<evidence type="ECO:0000256" key="12">
    <source>
        <dbReference type="SAM" id="SignalP"/>
    </source>
</evidence>
<evidence type="ECO:0000256" key="7">
    <source>
        <dbReference type="ARBA" id="ARBA00023136"/>
    </source>
</evidence>
<dbReference type="PROSITE" id="PS52016">
    <property type="entry name" value="TONB_DEPENDENT_REC_3"/>
    <property type="match status" value="1"/>
</dbReference>
<feature type="chain" id="PRO_5013930806" description="TonB-dependent receptor" evidence="12">
    <location>
        <begin position="20"/>
        <end position="634"/>
    </location>
</feature>
<keyword evidence="6 11" id="KW-0798">TonB box</keyword>
<evidence type="ECO:0000256" key="6">
    <source>
        <dbReference type="ARBA" id="ARBA00023077"/>
    </source>
</evidence>
<dbReference type="EMBL" id="OENF01000019">
    <property type="protein sequence ID" value="SOS74735.1"/>
    <property type="molecule type" value="Genomic_DNA"/>
</dbReference>
<keyword evidence="16" id="KW-1185">Reference proteome</keyword>
<evidence type="ECO:0000313" key="15">
    <source>
        <dbReference type="EMBL" id="SOS74735.1"/>
    </source>
</evidence>
<keyword evidence="9 10" id="KW-0998">Cell outer membrane</keyword>
<evidence type="ECO:0000313" key="16">
    <source>
        <dbReference type="Proteomes" id="UP000234211"/>
    </source>
</evidence>
<sequence length="634" mass="72688">MRKHLLFTVFFIVTFYSFAQKDSITNVLEEVVVAGKIKNKKFNQISVKSIKITEKQRVKNPINLTNLLRYNSPIAFRDYGNGGVSTARFRGTSASNTLVLWNGIPINSIGSGQTDFNALSANVSDNIIVQSGGNSTEFGSGAIGGTVHLNDEINFKKHKKFHLFSSYGSFNTTSNFFKSSFGDQKWSVKLASTFNYSQNDYTFIDKRYKDINGDLLKNQNGNYKNYGVNFNIAHQFNSKNKLAFYTTKYYGNRLFSDGLPNPSAGSERNEDFNQRNLLQWNYNYSSQFKQLLNIAYLTQEYRYYTNKNATDFSYGKSKTTHINYDVTYKSSNILSFNYKTVFENIIGNNSANNSANNSERTKKRNSLAFIGSVKYQPIKKIKTSLQLRKELNADFNVPFSVFIASEYQIASELKILANFSTNYRVPTYNEMYWPIVGNLHLVPENSVQGETGISYKNKNIELKSTLFYIHINDKILWLPAGGSNLWRPKNVNDVVHKGIESFISFQKKIAEHRFAISSNYTFTTAKNIENNKILPYAPKHLWNFTADYSYNKISVFLQSLYQTKVYTNEINLDFYALKKVNVQNIGLNFNLSTKTTKLPILGITVNNIFNKVYYFSNLRPMPGTNFNININYKF</sequence>
<dbReference type="InterPro" id="IPR037066">
    <property type="entry name" value="Plug_dom_sf"/>
</dbReference>
<dbReference type="Gene3D" id="2.40.170.20">
    <property type="entry name" value="TonB-dependent receptor, beta-barrel domain"/>
    <property type="match status" value="1"/>
</dbReference>
<dbReference type="InterPro" id="IPR000531">
    <property type="entry name" value="Beta-barrel_TonB"/>
</dbReference>
<keyword evidence="3 10" id="KW-1134">Transmembrane beta strand</keyword>
<evidence type="ECO:0008006" key="17">
    <source>
        <dbReference type="Google" id="ProtNLM"/>
    </source>
</evidence>
<dbReference type="Proteomes" id="UP000234211">
    <property type="component" value="Unassembled WGS sequence"/>
</dbReference>
<protein>
    <recommendedName>
        <fullName evidence="17">TonB-dependent receptor</fullName>
    </recommendedName>
</protein>
<dbReference type="InterPro" id="IPR012910">
    <property type="entry name" value="Plug_dom"/>
</dbReference>
<proteinExistence type="inferred from homology"/>